<comment type="similarity">
    <text evidence="2 6">Belongs to the zinc-containing alcohol dehydrogenase family.</text>
</comment>
<name>A0AAD6IKT0_PENCN</name>
<organism evidence="8 9">
    <name type="scientific">Penicillium canescens</name>
    <dbReference type="NCBI Taxonomy" id="5083"/>
    <lineage>
        <taxon>Eukaryota</taxon>
        <taxon>Fungi</taxon>
        <taxon>Dikarya</taxon>
        <taxon>Ascomycota</taxon>
        <taxon>Pezizomycotina</taxon>
        <taxon>Eurotiomycetes</taxon>
        <taxon>Eurotiomycetidae</taxon>
        <taxon>Eurotiales</taxon>
        <taxon>Aspergillaceae</taxon>
        <taxon>Penicillium</taxon>
    </lineage>
</organism>
<keyword evidence="3 6" id="KW-0479">Metal-binding</keyword>
<dbReference type="InterPro" id="IPR020843">
    <property type="entry name" value="ER"/>
</dbReference>
<keyword evidence="9" id="KW-1185">Reference proteome</keyword>
<dbReference type="Pfam" id="PF08240">
    <property type="entry name" value="ADH_N"/>
    <property type="match status" value="1"/>
</dbReference>
<dbReference type="InterPro" id="IPR002328">
    <property type="entry name" value="ADH_Zn_CS"/>
</dbReference>
<gene>
    <name evidence="8" type="ORF">N7460_002199</name>
</gene>
<evidence type="ECO:0000256" key="2">
    <source>
        <dbReference type="ARBA" id="ARBA00008072"/>
    </source>
</evidence>
<dbReference type="PROSITE" id="PS00059">
    <property type="entry name" value="ADH_ZINC"/>
    <property type="match status" value="1"/>
</dbReference>
<protein>
    <recommendedName>
        <fullName evidence="7">Enoyl reductase (ER) domain-containing protein</fullName>
    </recommendedName>
</protein>
<dbReference type="GO" id="GO:0008270">
    <property type="term" value="F:zinc ion binding"/>
    <property type="evidence" value="ECO:0007669"/>
    <property type="project" value="InterPro"/>
</dbReference>
<evidence type="ECO:0000256" key="6">
    <source>
        <dbReference type="RuleBase" id="RU361277"/>
    </source>
</evidence>
<evidence type="ECO:0000256" key="1">
    <source>
        <dbReference type="ARBA" id="ARBA00001947"/>
    </source>
</evidence>
<evidence type="ECO:0000259" key="7">
    <source>
        <dbReference type="SMART" id="SM00829"/>
    </source>
</evidence>
<evidence type="ECO:0000256" key="4">
    <source>
        <dbReference type="ARBA" id="ARBA00022833"/>
    </source>
</evidence>
<dbReference type="GO" id="GO:0034079">
    <property type="term" value="P:butanediol biosynthetic process"/>
    <property type="evidence" value="ECO:0007669"/>
    <property type="project" value="TreeGrafter"/>
</dbReference>
<comment type="caution">
    <text evidence="8">The sequence shown here is derived from an EMBL/GenBank/DDBJ whole genome shotgun (WGS) entry which is preliminary data.</text>
</comment>
<dbReference type="InterPro" id="IPR036291">
    <property type="entry name" value="NAD(P)-bd_dom_sf"/>
</dbReference>
<dbReference type="PANTHER" id="PTHR43161:SF23">
    <property type="entry name" value="(R,R)-BUTANEDIOL DEHYDROGENASE-RELATED"/>
    <property type="match status" value="1"/>
</dbReference>
<dbReference type="CDD" id="cd08233">
    <property type="entry name" value="butanediol_DH_like"/>
    <property type="match status" value="1"/>
</dbReference>
<keyword evidence="5" id="KW-0560">Oxidoreductase</keyword>
<dbReference type="EMBL" id="JAQJZL010000002">
    <property type="protein sequence ID" value="KAJ6051665.1"/>
    <property type="molecule type" value="Genomic_DNA"/>
</dbReference>
<sequence length="354" mass="37331">MRAVRFHGREDIRIDEVEEPICGNGQVKIRPAFVGICGSDIHEYLAGPLAVPVTPHAVTGEKLPTTLGHEFSGTIEEIGTGVTGLKVGDRVAVKPNLSDGTCSRCSIGRFNSCENLGFIGYSGKAGGLSDHVVVDTKHAIPLPDSIPLDIGALVEPLSVAWHAVSRSPLQEHDTVLVVGTGPIGLAIIQVIRAKGISNIIAVEVSEKRREFALTLGATEVLNPLEVDAVARVRSITGGAGGAAIAFECSGVQAGLDTAMKGLRVRGTTVIVSLWEHKPVIDAFAIVLDEKHVTGAAVFDDGDFEAVIDAIASGKIQPRPMITSKIPMEDVTEKGFKALIGERDKHVKILVDISA</sequence>
<dbReference type="InterPro" id="IPR011032">
    <property type="entry name" value="GroES-like_sf"/>
</dbReference>
<dbReference type="GO" id="GO:0000721">
    <property type="term" value="F:(R,R)-butanediol dehydrogenase activity"/>
    <property type="evidence" value="ECO:0007669"/>
    <property type="project" value="TreeGrafter"/>
</dbReference>
<dbReference type="Gene3D" id="3.40.50.720">
    <property type="entry name" value="NAD(P)-binding Rossmann-like Domain"/>
    <property type="match status" value="1"/>
</dbReference>
<evidence type="ECO:0000313" key="8">
    <source>
        <dbReference type="EMBL" id="KAJ6051665.1"/>
    </source>
</evidence>
<dbReference type="InterPro" id="IPR013149">
    <property type="entry name" value="ADH-like_C"/>
</dbReference>
<dbReference type="InterPro" id="IPR013154">
    <property type="entry name" value="ADH-like_N"/>
</dbReference>
<dbReference type="SMART" id="SM00829">
    <property type="entry name" value="PKS_ER"/>
    <property type="match status" value="1"/>
</dbReference>
<evidence type="ECO:0000256" key="3">
    <source>
        <dbReference type="ARBA" id="ARBA00022723"/>
    </source>
</evidence>
<comment type="cofactor">
    <cofactor evidence="1 6">
        <name>Zn(2+)</name>
        <dbReference type="ChEBI" id="CHEBI:29105"/>
    </cofactor>
</comment>
<dbReference type="SUPFAM" id="SSF50129">
    <property type="entry name" value="GroES-like"/>
    <property type="match status" value="1"/>
</dbReference>
<evidence type="ECO:0000256" key="5">
    <source>
        <dbReference type="ARBA" id="ARBA00023002"/>
    </source>
</evidence>
<dbReference type="PANTHER" id="PTHR43161">
    <property type="entry name" value="SORBITOL DEHYDROGENASE"/>
    <property type="match status" value="1"/>
</dbReference>
<proteinExistence type="inferred from homology"/>
<dbReference type="GO" id="GO:0005737">
    <property type="term" value="C:cytoplasm"/>
    <property type="evidence" value="ECO:0007669"/>
    <property type="project" value="TreeGrafter"/>
</dbReference>
<dbReference type="AlphaFoldDB" id="A0AAD6IKT0"/>
<dbReference type="Pfam" id="PF00107">
    <property type="entry name" value="ADH_zinc_N"/>
    <property type="match status" value="1"/>
</dbReference>
<reference evidence="8" key="2">
    <citation type="submission" date="2023-01" db="EMBL/GenBank/DDBJ databases">
        <authorList>
            <person name="Petersen C."/>
        </authorList>
    </citation>
    <scope>NUCLEOTIDE SEQUENCE</scope>
    <source>
        <strain evidence="8">IBT 15450</strain>
    </source>
</reference>
<evidence type="ECO:0000313" key="9">
    <source>
        <dbReference type="Proteomes" id="UP001219568"/>
    </source>
</evidence>
<feature type="domain" description="Enoyl reductase (ER)" evidence="7">
    <location>
        <begin position="8"/>
        <end position="350"/>
    </location>
</feature>
<dbReference type="Gene3D" id="3.90.180.10">
    <property type="entry name" value="Medium-chain alcohol dehydrogenases, catalytic domain"/>
    <property type="match status" value="1"/>
</dbReference>
<reference evidence="8" key="1">
    <citation type="journal article" date="2023" name="IMA Fungus">
        <title>Comparative genomic study of the Penicillium genus elucidates a diverse pangenome and 15 lateral gene transfer events.</title>
        <authorList>
            <person name="Petersen C."/>
            <person name="Sorensen T."/>
            <person name="Nielsen M.R."/>
            <person name="Sondergaard T.E."/>
            <person name="Sorensen J.L."/>
            <person name="Fitzpatrick D.A."/>
            <person name="Frisvad J.C."/>
            <person name="Nielsen K.L."/>
        </authorList>
    </citation>
    <scope>NUCLEOTIDE SEQUENCE</scope>
    <source>
        <strain evidence="8">IBT 15450</strain>
    </source>
</reference>
<dbReference type="Proteomes" id="UP001219568">
    <property type="component" value="Unassembled WGS sequence"/>
</dbReference>
<dbReference type="SUPFAM" id="SSF51735">
    <property type="entry name" value="NAD(P)-binding Rossmann-fold domains"/>
    <property type="match status" value="1"/>
</dbReference>
<accession>A0AAD6IKT0</accession>
<keyword evidence="4 6" id="KW-0862">Zinc</keyword>